<evidence type="ECO:0000256" key="5">
    <source>
        <dbReference type="SAM" id="SignalP"/>
    </source>
</evidence>
<protein>
    <submittedName>
        <fullName evidence="10">RND family efflux transporter, MFP subunit</fullName>
    </submittedName>
    <submittedName>
        <fullName evidence="9">RND transporter</fullName>
    </submittedName>
</protein>
<evidence type="ECO:0000256" key="1">
    <source>
        <dbReference type="ARBA" id="ARBA00004196"/>
    </source>
</evidence>
<dbReference type="eggNOG" id="COG0845">
    <property type="taxonomic scope" value="Bacteria"/>
</dbReference>
<feature type="coiled-coil region" evidence="4">
    <location>
        <begin position="105"/>
        <end position="170"/>
    </location>
</feature>
<evidence type="ECO:0000259" key="7">
    <source>
        <dbReference type="Pfam" id="PF25954"/>
    </source>
</evidence>
<feature type="domain" description="Multidrug resistance protein MdtA-like C-terminal permuted SH3" evidence="8">
    <location>
        <begin position="289"/>
        <end position="351"/>
    </location>
</feature>
<keyword evidence="5" id="KW-0732">Signal</keyword>
<evidence type="ECO:0000256" key="4">
    <source>
        <dbReference type="SAM" id="Coils"/>
    </source>
</evidence>
<dbReference type="GO" id="GO:0015562">
    <property type="term" value="F:efflux transmembrane transporter activity"/>
    <property type="evidence" value="ECO:0007669"/>
    <property type="project" value="TreeGrafter"/>
</dbReference>
<dbReference type="Gene3D" id="2.40.30.170">
    <property type="match status" value="1"/>
</dbReference>
<dbReference type="GO" id="GO:1990281">
    <property type="term" value="C:efflux pump complex"/>
    <property type="evidence" value="ECO:0007669"/>
    <property type="project" value="TreeGrafter"/>
</dbReference>
<organism evidence="9 11">
    <name type="scientific">Paracoccus halophilus</name>
    <dbReference type="NCBI Taxonomy" id="376733"/>
    <lineage>
        <taxon>Bacteria</taxon>
        <taxon>Pseudomonadati</taxon>
        <taxon>Pseudomonadota</taxon>
        <taxon>Alphaproteobacteria</taxon>
        <taxon>Rhodobacterales</taxon>
        <taxon>Paracoccaceae</taxon>
        <taxon>Paracoccus</taxon>
    </lineage>
</organism>
<dbReference type="EMBL" id="FOJO01000022">
    <property type="protein sequence ID" value="SFA58764.1"/>
    <property type="molecule type" value="Genomic_DNA"/>
</dbReference>
<reference evidence="9 11" key="1">
    <citation type="submission" date="2014-09" db="EMBL/GenBank/DDBJ databases">
        <authorList>
            <person name="McGinnis J.M."/>
            <person name="Wolfgang W.J."/>
        </authorList>
    </citation>
    <scope>NUCLEOTIDE SEQUENCE [LARGE SCALE GENOMIC DNA]</scope>
    <source>
        <strain evidence="9 11">JCM 14014</strain>
    </source>
</reference>
<dbReference type="Pfam" id="PF25954">
    <property type="entry name" value="Beta-barrel_RND_2"/>
    <property type="match status" value="1"/>
</dbReference>
<dbReference type="Proteomes" id="UP000029846">
    <property type="component" value="Unassembled WGS sequence"/>
</dbReference>
<evidence type="ECO:0000313" key="11">
    <source>
        <dbReference type="Proteomes" id="UP000029846"/>
    </source>
</evidence>
<comment type="similarity">
    <text evidence="2">Belongs to the membrane fusion protein (MFP) (TC 8.A.1) family.</text>
</comment>
<dbReference type="STRING" id="376733.SAMN04487972_1227"/>
<feature type="signal peptide" evidence="5">
    <location>
        <begin position="1"/>
        <end position="24"/>
    </location>
</feature>
<gene>
    <name evidence="9" type="ORF">IT41_14335</name>
    <name evidence="10" type="ORF">SAMN04487972_1227</name>
</gene>
<dbReference type="Gene3D" id="1.10.287.470">
    <property type="entry name" value="Helix hairpin bin"/>
    <property type="match status" value="1"/>
</dbReference>
<evidence type="ECO:0000256" key="3">
    <source>
        <dbReference type="ARBA" id="ARBA00022448"/>
    </source>
</evidence>
<dbReference type="InterPro" id="IPR006143">
    <property type="entry name" value="RND_pump_MFP"/>
</dbReference>
<reference evidence="9 11" key="2">
    <citation type="submission" date="2014-10" db="EMBL/GenBank/DDBJ databases">
        <title>Paracoccus sanguinis sp. nov., isolated from clinical specimens of New York State patients.</title>
        <authorList>
            <person name="Mingle L.A."/>
            <person name="Cole J.A."/>
            <person name="Lapierre P."/>
            <person name="Musser K.A."/>
        </authorList>
    </citation>
    <scope>NUCLEOTIDE SEQUENCE [LARGE SCALE GENOMIC DNA]</scope>
    <source>
        <strain evidence="9 11">JCM 14014</strain>
    </source>
</reference>
<dbReference type="Gene3D" id="2.40.50.100">
    <property type="match status" value="1"/>
</dbReference>
<dbReference type="SUPFAM" id="SSF111369">
    <property type="entry name" value="HlyD-like secretion proteins"/>
    <property type="match status" value="1"/>
</dbReference>
<feature type="domain" description="Multidrug resistance protein MdtA-like barrel-sandwich hybrid" evidence="6">
    <location>
        <begin position="66"/>
        <end position="200"/>
    </location>
</feature>
<dbReference type="OrthoDB" id="9813967at2"/>
<evidence type="ECO:0000256" key="2">
    <source>
        <dbReference type="ARBA" id="ARBA00009477"/>
    </source>
</evidence>
<dbReference type="InterPro" id="IPR058792">
    <property type="entry name" value="Beta-barrel_RND_2"/>
</dbReference>
<dbReference type="Pfam" id="PF25917">
    <property type="entry name" value="BSH_RND"/>
    <property type="match status" value="1"/>
</dbReference>
<evidence type="ECO:0000313" key="9">
    <source>
        <dbReference type="EMBL" id="KGJ03340.1"/>
    </source>
</evidence>
<sequence>MIRKCRRFIILAILIMMIGPAAMAFHRGTEDVRAAAPPRPIASIIVTDRLAPEHSIPGVIASRIEVEIGFQTLGRVTRRNVDVGSVVRKGDILATLNPEDLQGDVRAARAAVDAAQVELKTAQATADRTRTLVQRNVASTAQLERAERALSAARSALLQAQAELIRAQDAEGFAVMDAPFDGVISAVYVNAGAVVSAGEPVVQLSAQEGLEAVIDLPEGVLKRLRPDDRYQVWSENDPDDLQPATISRIEPIASTTTRTRRVHMALTDQAQFRLGALIRVRRIATGDAAISLPQSALLTTAGKAQVWVVADDGASRTVSRRDVTLAGPAEGGLIGIASGISPGDEVVIRGIHSLTDGQTVGRRVAP</sequence>
<feature type="domain" description="CusB-like beta-barrel" evidence="7">
    <location>
        <begin position="214"/>
        <end position="280"/>
    </location>
</feature>
<dbReference type="InterPro" id="IPR058627">
    <property type="entry name" value="MdtA-like_C"/>
</dbReference>
<dbReference type="Proteomes" id="UP000182312">
    <property type="component" value="Unassembled WGS sequence"/>
</dbReference>
<keyword evidence="4" id="KW-0175">Coiled coil</keyword>
<dbReference type="RefSeq" id="WP_036742485.1">
    <property type="nucleotide sequence ID" value="NZ_FOJO01000022.1"/>
</dbReference>
<dbReference type="NCBIfam" id="TIGR01730">
    <property type="entry name" value="RND_mfp"/>
    <property type="match status" value="1"/>
</dbReference>
<dbReference type="AlphaFoldDB" id="A0A099EY14"/>
<reference evidence="10 12" key="3">
    <citation type="submission" date="2016-10" db="EMBL/GenBank/DDBJ databases">
        <authorList>
            <person name="de Groot N.N."/>
        </authorList>
    </citation>
    <scope>NUCLEOTIDE SEQUENCE [LARGE SCALE GENOMIC DNA]</scope>
    <source>
        <strain evidence="10 12">CGMCC 1.6117</strain>
    </source>
</reference>
<name>A0A099EY14_9RHOB</name>
<proteinExistence type="inferred from homology"/>
<dbReference type="EMBL" id="JRKN01000022">
    <property type="protein sequence ID" value="KGJ03340.1"/>
    <property type="molecule type" value="Genomic_DNA"/>
</dbReference>
<evidence type="ECO:0000313" key="12">
    <source>
        <dbReference type="Proteomes" id="UP000182312"/>
    </source>
</evidence>
<accession>A0A099EY14</accession>
<dbReference type="PANTHER" id="PTHR30469:SF15">
    <property type="entry name" value="HLYD FAMILY OF SECRETION PROTEINS"/>
    <property type="match status" value="1"/>
</dbReference>
<dbReference type="Pfam" id="PF25967">
    <property type="entry name" value="RND-MFP_C"/>
    <property type="match status" value="1"/>
</dbReference>
<evidence type="ECO:0000259" key="8">
    <source>
        <dbReference type="Pfam" id="PF25967"/>
    </source>
</evidence>
<keyword evidence="11" id="KW-1185">Reference proteome</keyword>
<dbReference type="PANTHER" id="PTHR30469">
    <property type="entry name" value="MULTIDRUG RESISTANCE PROTEIN MDTA"/>
    <property type="match status" value="1"/>
</dbReference>
<dbReference type="InterPro" id="IPR058625">
    <property type="entry name" value="MdtA-like_BSH"/>
</dbReference>
<dbReference type="Gene3D" id="2.40.420.20">
    <property type="match status" value="1"/>
</dbReference>
<comment type="subcellular location">
    <subcellularLocation>
        <location evidence="1">Cell envelope</location>
    </subcellularLocation>
</comment>
<evidence type="ECO:0000313" key="10">
    <source>
        <dbReference type="EMBL" id="SFA58764.1"/>
    </source>
</evidence>
<keyword evidence="3" id="KW-0813">Transport</keyword>
<feature type="chain" id="PRO_5010409298" evidence="5">
    <location>
        <begin position="25"/>
        <end position="366"/>
    </location>
</feature>
<evidence type="ECO:0000259" key="6">
    <source>
        <dbReference type="Pfam" id="PF25917"/>
    </source>
</evidence>